<organism evidence="2">
    <name type="scientific">Hyalomma excavatum</name>
    <dbReference type="NCBI Taxonomy" id="257692"/>
    <lineage>
        <taxon>Eukaryota</taxon>
        <taxon>Metazoa</taxon>
        <taxon>Ecdysozoa</taxon>
        <taxon>Arthropoda</taxon>
        <taxon>Chelicerata</taxon>
        <taxon>Arachnida</taxon>
        <taxon>Acari</taxon>
        <taxon>Parasitiformes</taxon>
        <taxon>Ixodida</taxon>
        <taxon>Ixodoidea</taxon>
        <taxon>Ixodidae</taxon>
        <taxon>Hyalomminae</taxon>
        <taxon>Hyalomma</taxon>
    </lineage>
</organism>
<protein>
    <submittedName>
        <fullName evidence="2">Putative group i salivary lipocalin</fullName>
    </submittedName>
</protein>
<proteinExistence type="evidence at transcript level"/>
<accession>A0A131XED2</accession>
<keyword evidence="1" id="KW-0732">Signal</keyword>
<reference evidence="2" key="1">
    <citation type="journal article" date="2017" name="Ticks Tick Borne Dis.">
        <title>An insight into the sialome of Hyalomma excavatum.</title>
        <authorList>
            <person name="Ribeiro J.M."/>
            <person name="Slovak M."/>
            <person name="Francischetti I.M."/>
        </authorList>
    </citation>
    <scope>NUCLEOTIDE SEQUENCE</scope>
    <source>
        <strain evidence="2">Samish</strain>
        <tissue evidence="2">Salivary glands</tissue>
    </source>
</reference>
<evidence type="ECO:0000313" key="2">
    <source>
        <dbReference type="EMBL" id="JAP65603.1"/>
    </source>
</evidence>
<feature type="chain" id="PRO_5007283768" evidence="1">
    <location>
        <begin position="20"/>
        <end position="163"/>
    </location>
</feature>
<dbReference type="AlphaFoldDB" id="A0A131XED2"/>
<feature type="non-terminal residue" evidence="2">
    <location>
        <position position="163"/>
    </location>
</feature>
<evidence type="ECO:0000256" key="1">
    <source>
        <dbReference type="SAM" id="SignalP"/>
    </source>
</evidence>
<dbReference type="EMBL" id="GEFH01002978">
    <property type="protein sequence ID" value="JAP65603.1"/>
    <property type="molecule type" value="mRNA"/>
</dbReference>
<feature type="signal peptide" evidence="1">
    <location>
        <begin position="1"/>
        <end position="19"/>
    </location>
</feature>
<sequence length="163" mass="18755">MPFLALHVIALIAWALVNTVERSTSTFILPRGPLQNSLQDLRAFLSTKSKIRLTWRNYHSLTTCSFWERLSLTGASYSYNLWYHKMVKGVDNTKKVPFIASLSNETGGAVMKTRHPLENERKAVKMKLISYVEKEKCAVFTLGDKCEQYIWEGSGNFIRWDCN</sequence>
<name>A0A131XED2_9ACAR</name>